<evidence type="ECO:0000256" key="1">
    <source>
        <dbReference type="SAM" id="Phobius"/>
    </source>
</evidence>
<gene>
    <name evidence="2" type="ORF">FH715_25215</name>
</gene>
<protein>
    <submittedName>
        <fullName evidence="2">DUF4190 domain-containing protein</fullName>
    </submittedName>
</protein>
<comment type="caution">
    <text evidence="2">The sequence shown here is derived from an EMBL/GenBank/DDBJ whole genome shotgun (WGS) entry which is preliminary data.</text>
</comment>
<feature type="transmembrane region" description="Helical" evidence="1">
    <location>
        <begin position="26"/>
        <end position="54"/>
    </location>
</feature>
<organism evidence="2 3">
    <name type="scientific">Streptomyces sedi</name>
    <dbReference type="NCBI Taxonomy" id="555059"/>
    <lineage>
        <taxon>Bacteria</taxon>
        <taxon>Bacillati</taxon>
        <taxon>Actinomycetota</taxon>
        <taxon>Actinomycetes</taxon>
        <taxon>Kitasatosporales</taxon>
        <taxon>Streptomycetaceae</taxon>
        <taxon>Streptomyces</taxon>
    </lineage>
</organism>
<dbReference type="EMBL" id="VDGT01000025">
    <property type="protein sequence ID" value="TNM26101.1"/>
    <property type="molecule type" value="Genomic_DNA"/>
</dbReference>
<dbReference type="AlphaFoldDB" id="A0A5C4UQY7"/>
<keyword evidence="3" id="KW-1185">Reference proteome</keyword>
<evidence type="ECO:0000313" key="2">
    <source>
        <dbReference type="EMBL" id="TNM26101.1"/>
    </source>
</evidence>
<accession>A0A5C4UQY7</accession>
<dbReference type="Proteomes" id="UP000311713">
    <property type="component" value="Unassembled WGS sequence"/>
</dbReference>
<name>A0A5C4UQY7_9ACTN</name>
<reference evidence="2 3" key="1">
    <citation type="submission" date="2019-06" db="EMBL/GenBank/DDBJ databases">
        <title>Draft genome of Streptomyces sedi sp. JCM16909.</title>
        <authorList>
            <person name="Klykleung N."/>
            <person name="Tanasupawat S."/>
            <person name="Kudo T."/>
            <person name="Yuki M."/>
            <person name="Ohkuma M."/>
        </authorList>
    </citation>
    <scope>NUCLEOTIDE SEQUENCE [LARGE SCALE GENOMIC DNA]</scope>
    <source>
        <strain evidence="2 3">JCM 16909</strain>
    </source>
</reference>
<keyword evidence="1" id="KW-0472">Membrane</keyword>
<keyword evidence="1" id="KW-0812">Transmembrane</keyword>
<evidence type="ECO:0000313" key="3">
    <source>
        <dbReference type="Proteomes" id="UP000311713"/>
    </source>
</evidence>
<sequence length="96" mass="9790">MALFAVRERLAARGDSTRRRTVDDTAVAAFVAGLTGLLVGNLLLGPLALAFSAAALLRGTRRRGRALLGAALGVADLAVLATLVSLNGTLFWSAAG</sequence>
<proteinExistence type="predicted"/>
<keyword evidence="1" id="KW-1133">Transmembrane helix</keyword>
<feature type="transmembrane region" description="Helical" evidence="1">
    <location>
        <begin position="66"/>
        <end position="86"/>
    </location>
</feature>